<evidence type="ECO:0000313" key="10">
    <source>
        <dbReference type="Proteomes" id="UP001595722"/>
    </source>
</evidence>
<dbReference type="Pfam" id="PF03441">
    <property type="entry name" value="FAD_binding_7"/>
    <property type="match status" value="1"/>
</dbReference>
<dbReference type="InterPro" id="IPR005101">
    <property type="entry name" value="Cryptochr/Photolyase_FAD-bd"/>
</dbReference>
<keyword evidence="5 6" id="KW-0157">Chromophore</keyword>
<dbReference type="PROSITE" id="PS51645">
    <property type="entry name" value="PHR_CRY_ALPHA_BETA"/>
    <property type="match status" value="1"/>
</dbReference>
<keyword evidence="10" id="KW-1185">Reference proteome</keyword>
<evidence type="ECO:0000256" key="6">
    <source>
        <dbReference type="RuleBase" id="RU367151"/>
    </source>
</evidence>
<comment type="cofactor">
    <cofactor evidence="6">
        <name>(6R)-5,10-methylene-5,6,7,8-tetrahydrofolate</name>
        <dbReference type="ChEBI" id="CHEBI:15636"/>
    </cofactor>
    <text evidence="6">Binds 1 5,10-methenyltetrahydrofolate (MTHF) per subunit.</text>
</comment>
<comment type="caution">
    <text evidence="9">The sequence shown here is derived from an EMBL/GenBank/DDBJ whole genome shotgun (WGS) entry which is preliminary data.</text>
</comment>
<feature type="domain" description="Photolyase/cryptochrome alpha/beta" evidence="8">
    <location>
        <begin position="4"/>
        <end position="151"/>
    </location>
</feature>
<evidence type="ECO:0000256" key="4">
    <source>
        <dbReference type="ARBA" id="ARBA00022827"/>
    </source>
</evidence>
<comment type="similarity">
    <text evidence="1 6">Belongs to the DNA photolyase class-1 family.</text>
</comment>
<evidence type="ECO:0000313" key="9">
    <source>
        <dbReference type="EMBL" id="MFC3681563.1"/>
    </source>
</evidence>
<dbReference type="EMBL" id="JBHRYB010000015">
    <property type="protein sequence ID" value="MFC3681563.1"/>
    <property type="molecule type" value="Genomic_DNA"/>
</dbReference>
<organism evidence="9 10">
    <name type="scientific">Bacterioplanoides pacificum</name>
    <dbReference type="NCBI Taxonomy" id="1171596"/>
    <lineage>
        <taxon>Bacteria</taxon>
        <taxon>Pseudomonadati</taxon>
        <taxon>Pseudomonadota</taxon>
        <taxon>Gammaproteobacteria</taxon>
        <taxon>Oceanospirillales</taxon>
        <taxon>Oceanospirillaceae</taxon>
        <taxon>Bacterioplanoides</taxon>
    </lineage>
</organism>
<dbReference type="Proteomes" id="UP001595722">
    <property type="component" value="Unassembled WGS sequence"/>
</dbReference>
<comment type="cofactor">
    <cofactor evidence="6">
        <name>FAD</name>
        <dbReference type="ChEBI" id="CHEBI:57692"/>
    </cofactor>
    <text evidence="6">Binds 1 FAD per subunit.</text>
</comment>
<name>A0ABV7VX08_9GAMM</name>
<gene>
    <name evidence="9" type="ORF">ACFOMG_15770</name>
</gene>
<dbReference type="PANTHER" id="PTHR11455">
    <property type="entry name" value="CRYPTOCHROME"/>
    <property type="match status" value="1"/>
</dbReference>
<dbReference type="InterPro" id="IPR002081">
    <property type="entry name" value="Cryptochrome/DNA_photolyase_1"/>
</dbReference>
<dbReference type="Gene3D" id="1.10.579.10">
    <property type="entry name" value="DNA Cyclobutane Dipyrimidine Photolyase, subunit A, domain 3"/>
    <property type="match status" value="1"/>
</dbReference>
<evidence type="ECO:0000256" key="3">
    <source>
        <dbReference type="ARBA" id="ARBA00022630"/>
    </source>
</evidence>
<dbReference type="PANTHER" id="PTHR11455:SF9">
    <property type="entry name" value="CRYPTOCHROME CIRCADIAN CLOCK 5 ISOFORM X1"/>
    <property type="match status" value="1"/>
</dbReference>
<evidence type="ECO:0000256" key="7">
    <source>
        <dbReference type="SAM" id="MobiDB-lite"/>
    </source>
</evidence>
<dbReference type="InterPro" id="IPR006050">
    <property type="entry name" value="DNA_photolyase_N"/>
</dbReference>
<keyword evidence="4 6" id="KW-0274">FAD</keyword>
<dbReference type="PRINTS" id="PR00147">
    <property type="entry name" value="DNAPHOTLYASE"/>
</dbReference>
<dbReference type="InterPro" id="IPR014729">
    <property type="entry name" value="Rossmann-like_a/b/a_fold"/>
</dbReference>
<dbReference type="NCBIfam" id="TIGR02765">
    <property type="entry name" value="crypto_DASH"/>
    <property type="match status" value="1"/>
</dbReference>
<proteinExistence type="inferred from homology"/>
<dbReference type="Gene3D" id="1.25.40.80">
    <property type="match status" value="1"/>
</dbReference>
<keyword evidence="3 6" id="KW-0285">Flavoprotein</keyword>
<sequence length="516" mass="58777">MSDAFNIIWLRNDLRLHDNPAFELANQAGLPVTVVFIVPHCWISTEHNDATQPPPFSYREPTLQAFNQQRLGNAKARFLRASLIDLQRQLYRQNIQFQMVYGDPVTLFGQWQTLGLQQVFTQQAQAPEEQYWLNALAAAGIRLTQYNNQTLFSLEQLQAMTLNTTAEGWPASFSGFRRRVEKQLHTESEVCPAAPMPPVALQLDEFELPRQPSIPWPTDFSGSGSSSTHTSGASTSATSTSATNTSGQSSALPALRFQLAGGEDNGLARLSAYLWQHQGLQHYKHSRNELCGDNVSSLFSAYLAWGCVSARRVWHDIEHYEQQLGKNEHSQWLKSELLWREYFHWCLRFSGRRYFVYQGLMNKPMPATHFNPKLWQAWQQARTGVPAIDAGLRELINSGYCSNRMRQWLASYFIHELQLDWRLGAQFFETHLLDFDVAINWGNWAYLAGVGNDPQGQNGNGRWFSLNKQLQQYDPQLSHLKQWLPQLACYSLADIQAHSRGDHTLAGYPSAVVAVR</sequence>
<evidence type="ECO:0000256" key="2">
    <source>
        <dbReference type="ARBA" id="ARBA00017881"/>
    </source>
</evidence>
<dbReference type="RefSeq" id="WP_376868039.1">
    <property type="nucleotide sequence ID" value="NZ_JBHRYB010000015.1"/>
</dbReference>
<dbReference type="SUPFAM" id="SSF52425">
    <property type="entry name" value="Cryptochrome/photolyase, N-terminal domain"/>
    <property type="match status" value="1"/>
</dbReference>
<evidence type="ECO:0000256" key="5">
    <source>
        <dbReference type="ARBA" id="ARBA00022991"/>
    </source>
</evidence>
<dbReference type="Gene3D" id="3.40.50.620">
    <property type="entry name" value="HUPs"/>
    <property type="match status" value="1"/>
</dbReference>
<evidence type="ECO:0000259" key="8">
    <source>
        <dbReference type="PROSITE" id="PS51645"/>
    </source>
</evidence>
<dbReference type="Pfam" id="PF00875">
    <property type="entry name" value="DNA_photolyase"/>
    <property type="match status" value="1"/>
</dbReference>
<dbReference type="SUPFAM" id="SSF48173">
    <property type="entry name" value="Cryptochrome/photolyase FAD-binding domain"/>
    <property type="match status" value="1"/>
</dbReference>
<dbReference type="InterPro" id="IPR036155">
    <property type="entry name" value="Crypto/Photolyase_N_sf"/>
</dbReference>
<protein>
    <recommendedName>
        <fullName evidence="2 6">Cryptochrome DASH</fullName>
    </recommendedName>
</protein>
<evidence type="ECO:0000256" key="1">
    <source>
        <dbReference type="ARBA" id="ARBA00005862"/>
    </source>
</evidence>
<reference evidence="10" key="1">
    <citation type="journal article" date="2019" name="Int. J. Syst. Evol. Microbiol.">
        <title>The Global Catalogue of Microorganisms (GCM) 10K type strain sequencing project: providing services to taxonomists for standard genome sequencing and annotation.</title>
        <authorList>
            <consortium name="The Broad Institute Genomics Platform"/>
            <consortium name="The Broad Institute Genome Sequencing Center for Infectious Disease"/>
            <person name="Wu L."/>
            <person name="Ma J."/>
        </authorList>
    </citation>
    <scope>NUCLEOTIDE SEQUENCE [LARGE SCALE GENOMIC DNA]</scope>
    <source>
        <strain evidence="10">KCTC 42424</strain>
    </source>
</reference>
<comment type="function">
    <text evidence="6">May have a photoreceptor function.</text>
</comment>
<feature type="compositionally biased region" description="Low complexity" evidence="7">
    <location>
        <begin position="221"/>
        <end position="248"/>
    </location>
</feature>
<accession>A0ABV7VX08</accession>
<dbReference type="InterPro" id="IPR014133">
    <property type="entry name" value="Cry_DASH"/>
</dbReference>
<feature type="region of interest" description="Disordered" evidence="7">
    <location>
        <begin position="214"/>
        <end position="248"/>
    </location>
</feature>
<dbReference type="InterPro" id="IPR036134">
    <property type="entry name" value="Crypto/Photolyase_FAD-like_sf"/>
</dbReference>